<proteinExistence type="predicted"/>
<evidence type="ECO:0000313" key="2">
    <source>
        <dbReference type="EMBL" id="THU82429.1"/>
    </source>
</evidence>
<reference evidence="2 3" key="1">
    <citation type="journal article" date="2019" name="Nat. Ecol. Evol.">
        <title>Megaphylogeny resolves global patterns of mushroom evolution.</title>
        <authorList>
            <person name="Varga T."/>
            <person name="Krizsan K."/>
            <person name="Foldi C."/>
            <person name="Dima B."/>
            <person name="Sanchez-Garcia M."/>
            <person name="Sanchez-Ramirez S."/>
            <person name="Szollosi G.J."/>
            <person name="Szarkandi J.G."/>
            <person name="Papp V."/>
            <person name="Albert L."/>
            <person name="Andreopoulos W."/>
            <person name="Angelini C."/>
            <person name="Antonin V."/>
            <person name="Barry K.W."/>
            <person name="Bougher N.L."/>
            <person name="Buchanan P."/>
            <person name="Buyck B."/>
            <person name="Bense V."/>
            <person name="Catcheside P."/>
            <person name="Chovatia M."/>
            <person name="Cooper J."/>
            <person name="Damon W."/>
            <person name="Desjardin D."/>
            <person name="Finy P."/>
            <person name="Geml J."/>
            <person name="Haridas S."/>
            <person name="Hughes K."/>
            <person name="Justo A."/>
            <person name="Karasinski D."/>
            <person name="Kautmanova I."/>
            <person name="Kiss B."/>
            <person name="Kocsube S."/>
            <person name="Kotiranta H."/>
            <person name="LaButti K.M."/>
            <person name="Lechner B.E."/>
            <person name="Liimatainen K."/>
            <person name="Lipzen A."/>
            <person name="Lukacs Z."/>
            <person name="Mihaltcheva S."/>
            <person name="Morgado L.N."/>
            <person name="Niskanen T."/>
            <person name="Noordeloos M.E."/>
            <person name="Ohm R.A."/>
            <person name="Ortiz-Santana B."/>
            <person name="Ovrebo C."/>
            <person name="Racz N."/>
            <person name="Riley R."/>
            <person name="Savchenko A."/>
            <person name="Shiryaev A."/>
            <person name="Soop K."/>
            <person name="Spirin V."/>
            <person name="Szebenyi C."/>
            <person name="Tomsovsky M."/>
            <person name="Tulloss R.E."/>
            <person name="Uehling J."/>
            <person name="Grigoriev I.V."/>
            <person name="Vagvolgyi C."/>
            <person name="Papp T."/>
            <person name="Martin F.M."/>
            <person name="Miettinen O."/>
            <person name="Hibbett D.S."/>
            <person name="Nagy L.G."/>
        </authorList>
    </citation>
    <scope>NUCLEOTIDE SEQUENCE [LARGE SCALE GENOMIC DNA]</scope>
    <source>
        <strain evidence="2 3">CBS 962.96</strain>
    </source>
</reference>
<evidence type="ECO:0000313" key="3">
    <source>
        <dbReference type="Proteomes" id="UP000297245"/>
    </source>
</evidence>
<feature type="region of interest" description="Disordered" evidence="1">
    <location>
        <begin position="1"/>
        <end position="41"/>
    </location>
</feature>
<accession>A0A4S8L1Y2</accession>
<dbReference type="Proteomes" id="UP000297245">
    <property type="component" value="Unassembled WGS sequence"/>
</dbReference>
<sequence length="120" mass="13720">MSQQSSQFFARNERDNSRPYPRQSPSPEIFVNTAGRPQGREVPSISPLHALFLSQLQNIRGIENAKISFNNVAGNMTYTYNENISATNKSYNRSFTTNVNDNYHGGCRCNRCRAPPNYYY</sequence>
<protein>
    <submittedName>
        <fullName evidence="2">Uncharacterized protein</fullName>
    </submittedName>
</protein>
<dbReference type="AlphaFoldDB" id="A0A4S8L1Y2"/>
<keyword evidence="3" id="KW-1185">Reference proteome</keyword>
<organism evidence="2 3">
    <name type="scientific">Dendrothele bispora (strain CBS 962.96)</name>
    <dbReference type="NCBI Taxonomy" id="1314807"/>
    <lineage>
        <taxon>Eukaryota</taxon>
        <taxon>Fungi</taxon>
        <taxon>Dikarya</taxon>
        <taxon>Basidiomycota</taxon>
        <taxon>Agaricomycotina</taxon>
        <taxon>Agaricomycetes</taxon>
        <taxon>Agaricomycetidae</taxon>
        <taxon>Agaricales</taxon>
        <taxon>Agaricales incertae sedis</taxon>
        <taxon>Dendrothele</taxon>
    </lineage>
</organism>
<evidence type="ECO:0000256" key="1">
    <source>
        <dbReference type="SAM" id="MobiDB-lite"/>
    </source>
</evidence>
<name>A0A4S8L1Y2_DENBC</name>
<gene>
    <name evidence="2" type="ORF">K435DRAFT_971966</name>
</gene>
<dbReference type="EMBL" id="ML179732">
    <property type="protein sequence ID" value="THU82429.1"/>
    <property type="molecule type" value="Genomic_DNA"/>
</dbReference>